<feature type="chain" id="PRO_5015434063" evidence="2">
    <location>
        <begin position="25"/>
        <end position="239"/>
    </location>
</feature>
<keyword evidence="4" id="KW-1185">Reference proteome</keyword>
<feature type="signal peptide" evidence="2">
    <location>
        <begin position="1"/>
        <end position="24"/>
    </location>
</feature>
<keyword evidence="1" id="KW-0472">Membrane</keyword>
<keyword evidence="2" id="KW-0732">Signal</keyword>
<dbReference type="Proteomes" id="UP000244722">
    <property type="component" value="Unassembled WGS sequence"/>
</dbReference>
<protein>
    <submittedName>
        <fullName evidence="3">Uncharacterized protein</fullName>
    </submittedName>
</protein>
<dbReference type="EMBL" id="NESQ01000038">
    <property type="protein sequence ID" value="PUU81863.1"/>
    <property type="molecule type" value="Genomic_DNA"/>
</dbReference>
<evidence type="ECO:0000313" key="4">
    <source>
        <dbReference type="Proteomes" id="UP000244722"/>
    </source>
</evidence>
<name>A0A2T7A296_TUBBO</name>
<organism evidence="3 4">
    <name type="scientific">Tuber borchii</name>
    <name type="common">White truffle</name>
    <dbReference type="NCBI Taxonomy" id="42251"/>
    <lineage>
        <taxon>Eukaryota</taxon>
        <taxon>Fungi</taxon>
        <taxon>Dikarya</taxon>
        <taxon>Ascomycota</taxon>
        <taxon>Pezizomycotina</taxon>
        <taxon>Pezizomycetes</taxon>
        <taxon>Pezizales</taxon>
        <taxon>Tuberaceae</taxon>
        <taxon>Tuber</taxon>
    </lineage>
</organism>
<evidence type="ECO:0000313" key="3">
    <source>
        <dbReference type="EMBL" id="PUU81863.1"/>
    </source>
</evidence>
<accession>A0A2T7A296</accession>
<comment type="caution">
    <text evidence="3">The sequence shown here is derived from an EMBL/GenBank/DDBJ whole genome shotgun (WGS) entry which is preliminary data.</text>
</comment>
<gene>
    <name evidence="3" type="ORF">B9Z19DRAFT_1121639</name>
</gene>
<reference evidence="3 4" key="1">
    <citation type="submission" date="2017-04" db="EMBL/GenBank/DDBJ databases">
        <title>Draft genome sequence of Tuber borchii Vittad., a whitish edible truffle.</title>
        <authorList>
            <consortium name="DOE Joint Genome Institute"/>
            <person name="Murat C."/>
            <person name="Kuo A."/>
            <person name="Barry K.W."/>
            <person name="Clum A."/>
            <person name="Dockter R.B."/>
            <person name="Fauchery L."/>
            <person name="Iotti M."/>
            <person name="Kohler A."/>
            <person name="Labutti K."/>
            <person name="Lindquist E.A."/>
            <person name="Lipzen A."/>
            <person name="Ohm R.A."/>
            <person name="Wang M."/>
            <person name="Grigoriev I.V."/>
            <person name="Zambonelli A."/>
            <person name="Martin F.M."/>
        </authorList>
    </citation>
    <scope>NUCLEOTIDE SEQUENCE [LARGE SCALE GENOMIC DNA]</scope>
    <source>
        <strain evidence="3 4">Tbo3840</strain>
    </source>
</reference>
<dbReference type="AlphaFoldDB" id="A0A2T7A296"/>
<evidence type="ECO:0000256" key="1">
    <source>
        <dbReference type="SAM" id="Phobius"/>
    </source>
</evidence>
<feature type="transmembrane region" description="Helical" evidence="1">
    <location>
        <begin position="181"/>
        <end position="200"/>
    </location>
</feature>
<evidence type="ECO:0000256" key="2">
    <source>
        <dbReference type="SAM" id="SignalP"/>
    </source>
</evidence>
<sequence length="239" mass="26899">MAPRSGAIPKAMAFLRFLFSAISSFIKSKFKSKKKKGWGFTRTPIIVPPSEWPEGFEFLNVDMGTQTEQGFEFLDPDSVDMGTQTEPFPPPQNPSPELPAGFELKPAGPEKVPWVELPDLQKTDEYEELTSNRWNYNRKRSIEAQEPIMKMMERAGIHAHAQQQSQGEACLLYSKELSLSVSIFLIIVFMCAAAVLVFIITRRKVCRRIISLAELGEVKGLLGGNGRRVNCSVSKKFRI</sequence>
<keyword evidence="1" id="KW-0812">Transmembrane</keyword>
<keyword evidence="1" id="KW-1133">Transmembrane helix</keyword>
<dbReference type="OrthoDB" id="5429256at2759"/>
<proteinExistence type="predicted"/>